<evidence type="ECO:0008006" key="5">
    <source>
        <dbReference type="Google" id="ProtNLM"/>
    </source>
</evidence>
<evidence type="ECO:0000313" key="4">
    <source>
        <dbReference type="EMBL" id="HGK64183.1"/>
    </source>
</evidence>
<sequence>MKVLVIGEEDFIKVFSLYGFEVIQTKKELARELLEEKIEEGTQIIFFSPAVYSQIDDIIKKYEQQFYPLFISLATKEESVEDLRIRELLKRALGVDIFKEDYGKESRENI</sequence>
<dbReference type="AlphaFoldDB" id="A0A7V3ZW08"/>
<evidence type="ECO:0000256" key="2">
    <source>
        <dbReference type="ARBA" id="ARBA00022448"/>
    </source>
</evidence>
<name>A0A7V3ZW08_UNCW3</name>
<dbReference type="EMBL" id="DTDR01000152">
    <property type="protein sequence ID" value="HGK64183.1"/>
    <property type="molecule type" value="Genomic_DNA"/>
</dbReference>
<keyword evidence="3" id="KW-0406">Ion transport</keyword>
<evidence type="ECO:0000256" key="3">
    <source>
        <dbReference type="ARBA" id="ARBA00023065"/>
    </source>
</evidence>
<dbReference type="Pfam" id="PF01990">
    <property type="entry name" value="ATP-synt_F"/>
    <property type="match status" value="1"/>
</dbReference>
<dbReference type="InterPro" id="IPR008218">
    <property type="entry name" value="ATPase_V1-cplx_f_g_su"/>
</dbReference>
<dbReference type="GO" id="GO:0046961">
    <property type="term" value="F:proton-transporting ATPase activity, rotational mechanism"/>
    <property type="evidence" value="ECO:0007669"/>
    <property type="project" value="InterPro"/>
</dbReference>
<gene>
    <name evidence="4" type="ORF">ENU74_06310</name>
</gene>
<dbReference type="Gene3D" id="3.40.50.10580">
    <property type="entry name" value="ATPase, V1 complex, subunit F"/>
    <property type="match status" value="1"/>
</dbReference>
<comment type="similarity">
    <text evidence="1">Belongs to the V-ATPase F subunit family.</text>
</comment>
<dbReference type="InterPro" id="IPR036906">
    <property type="entry name" value="ATPase_V1_fsu_sf"/>
</dbReference>
<accession>A0A7V3ZW08</accession>
<reference evidence="4" key="1">
    <citation type="journal article" date="2020" name="mSystems">
        <title>Genome- and Community-Level Interaction Insights into Carbon Utilization and Element Cycling Functions of Hydrothermarchaeota in Hydrothermal Sediment.</title>
        <authorList>
            <person name="Zhou Z."/>
            <person name="Liu Y."/>
            <person name="Xu W."/>
            <person name="Pan J."/>
            <person name="Luo Z.H."/>
            <person name="Li M."/>
        </authorList>
    </citation>
    <scope>NUCLEOTIDE SEQUENCE [LARGE SCALE GENOMIC DNA]</scope>
    <source>
        <strain evidence="4">SpSt-697</strain>
    </source>
</reference>
<comment type="caution">
    <text evidence="4">The sequence shown here is derived from an EMBL/GenBank/DDBJ whole genome shotgun (WGS) entry which is preliminary data.</text>
</comment>
<organism evidence="4">
    <name type="scientific">candidate division WOR-3 bacterium</name>
    <dbReference type="NCBI Taxonomy" id="2052148"/>
    <lineage>
        <taxon>Bacteria</taxon>
        <taxon>Bacteria division WOR-3</taxon>
    </lineage>
</organism>
<evidence type="ECO:0000256" key="1">
    <source>
        <dbReference type="ARBA" id="ARBA00010148"/>
    </source>
</evidence>
<protein>
    <recommendedName>
        <fullName evidence="5">V-type ATP synthase subunit F</fullName>
    </recommendedName>
</protein>
<keyword evidence="2" id="KW-0813">Transport</keyword>
<proteinExistence type="inferred from homology"/>
<dbReference type="SUPFAM" id="SSF159468">
    <property type="entry name" value="AtpF-like"/>
    <property type="match status" value="1"/>
</dbReference>